<dbReference type="SUPFAM" id="SSF53254">
    <property type="entry name" value="Phosphoglycerate mutase-like"/>
    <property type="match status" value="1"/>
</dbReference>
<evidence type="ECO:0000256" key="1">
    <source>
        <dbReference type="SAM" id="SignalP"/>
    </source>
</evidence>
<keyword evidence="3" id="KW-1185">Reference proteome</keyword>
<accession>A0A975HPR6</accession>
<protein>
    <submittedName>
        <fullName evidence="2">Histidine phosphatase family protein</fullName>
    </submittedName>
</protein>
<feature type="signal peptide" evidence="1">
    <location>
        <begin position="1"/>
        <end position="19"/>
    </location>
</feature>
<feature type="chain" id="PRO_5037998291" evidence="1">
    <location>
        <begin position="20"/>
        <end position="162"/>
    </location>
</feature>
<dbReference type="Proteomes" id="UP000664904">
    <property type="component" value="Plasmid unnamed5"/>
</dbReference>
<sequence length="162" mass="17780">MFKSILLSTVLCASFASTAADVVLFRHAEKLDDADPSLTTAGEARAKRIANLIEPLSPTALYSTDYNRTQQTIAPLAKKAQLQVLSYDPRQLAAFAESLREMEGVVVVAGHSNTTPELVKILSGTTWPIDESTFDDLFILKQTEHGFEFNHYSSNATSLTEK</sequence>
<proteinExistence type="predicted"/>
<dbReference type="Pfam" id="PF00300">
    <property type="entry name" value="His_Phos_1"/>
    <property type="match status" value="1"/>
</dbReference>
<dbReference type="RefSeq" id="WP_208845137.1">
    <property type="nucleotide sequence ID" value="NZ_CP072135.1"/>
</dbReference>
<organism evidence="2 3">
    <name type="scientific">Pseudoalteromonas xiamenensis</name>
    <dbReference type="NCBI Taxonomy" id="882626"/>
    <lineage>
        <taxon>Bacteria</taxon>
        <taxon>Pseudomonadati</taxon>
        <taxon>Pseudomonadota</taxon>
        <taxon>Gammaproteobacteria</taxon>
        <taxon>Alteromonadales</taxon>
        <taxon>Pseudoalteromonadaceae</taxon>
        <taxon>Pseudoalteromonas</taxon>
    </lineage>
</organism>
<dbReference type="InterPro" id="IPR013078">
    <property type="entry name" value="His_Pase_superF_clade-1"/>
</dbReference>
<dbReference type="InterPro" id="IPR029033">
    <property type="entry name" value="His_PPase_superfam"/>
</dbReference>
<name>A0A975HPR6_9GAMM</name>
<keyword evidence="2" id="KW-0614">Plasmid</keyword>
<keyword evidence="1" id="KW-0732">Signal</keyword>
<geneLocation type="plasmid" evidence="2 3">
    <name>unnamed5</name>
</geneLocation>
<dbReference type="EMBL" id="CP072135">
    <property type="protein sequence ID" value="QTH73525.1"/>
    <property type="molecule type" value="Genomic_DNA"/>
</dbReference>
<gene>
    <name evidence="2" type="ORF">J5O05_18715</name>
</gene>
<reference evidence="2" key="1">
    <citation type="submission" date="2021-03" db="EMBL/GenBank/DDBJ databases">
        <title>Complete Genome of Pseudoalteromonas xiamenensis STKMTI.2, a new potential marine bacterium producing anti-Vibrio compounds.</title>
        <authorList>
            <person name="Handayani D.P."/>
            <person name="Isnansetyo A."/>
            <person name="Istiqomah I."/>
            <person name="Jumina J."/>
        </authorList>
    </citation>
    <scope>NUCLEOTIDE SEQUENCE</scope>
    <source>
        <strain evidence="2">STKMTI.2</strain>
        <plasmid evidence="2">unnamed5</plasmid>
    </source>
</reference>
<dbReference type="KEGG" id="pxi:J5O05_18715"/>
<dbReference type="AlphaFoldDB" id="A0A975HPR6"/>
<dbReference type="Gene3D" id="3.40.50.1240">
    <property type="entry name" value="Phosphoglycerate mutase-like"/>
    <property type="match status" value="1"/>
</dbReference>
<evidence type="ECO:0000313" key="3">
    <source>
        <dbReference type="Proteomes" id="UP000664904"/>
    </source>
</evidence>
<evidence type="ECO:0000313" key="2">
    <source>
        <dbReference type="EMBL" id="QTH73525.1"/>
    </source>
</evidence>